<dbReference type="Pfam" id="PF09594">
    <property type="entry name" value="GT87"/>
    <property type="match status" value="1"/>
</dbReference>
<evidence type="ECO:0000256" key="3">
    <source>
        <dbReference type="ARBA" id="ARBA00022679"/>
    </source>
</evidence>
<feature type="transmembrane region" description="Helical" evidence="8">
    <location>
        <begin position="51"/>
        <end position="74"/>
    </location>
</feature>
<evidence type="ECO:0000256" key="2">
    <source>
        <dbReference type="ARBA" id="ARBA00022475"/>
    </source>
</evidence>
<dbReference type="AlphaFoldDB" id="A0A2W5UT71"/>
<evidence type="ECO:0000313" key="10">
    <source>
        <dbReference type="Proteomes" id="UP000249432"/>
    </source>
</evidence>
<sequence length="276" mass="30152">MGWFSFPRSSDSCVFYQNVTNTLTFSNINGVCFFLLTVVINGLIKQRTVHTGVALGFVGLIKPFFFVLLLLVAIRKMWKSLGITVAVPIVFNILGYILVKDADVYRTTLVPYIRTPRDYANASIVGVGLGQHWPGSVVFFLRALVVVAALLAVFLAWIYYAEKPQIFMPTTSTALLLAAVLAGSLGQQYYTLFFVPVLATLKHWSWADGAVLGAAFAAILPINPFISSPNHVVGVILLSWTMLGWIVLLIGTVLIGGKNCWTTADRQGRPGAARHG</sequence>
<keyword evidence="4 8" id="KW-0812">Transmembrane</keyword>
<dbReference type="GO" id="GO:0016758">
    <property type="term" value="F:hexosyltransferase activity"/>
    <property type="evidence" value="ECO:0007669"/>
    <property type="project" value="InterPro"/>
</dbReference>
<dbReference type="InterPro" id="IPR018584">
    <property type="entry name" value="GT87"/>
</dbReference>
<comment type="subcellular location">
    <subcellularLocation>
        <location evidence="1">Cell membrane</location>
        <topology evidence="1">Multi-pass membrane protein</topology>
    </subcellularLocation>
</comment>
<evidence type="ECO:0000256" key="5">
    <source>
        <dbReference type="ARBA" id="ARBA00022989"/>
    </source>
</evidence>
<keyword evidence="2" id="KW-1003">Cell membrane</keyword>
<comment type="caution">
    <text evidence="9">The sequence shown here is derived from an EMBL/GenBank/DDBJ whole genome shotgun (WGS) entry which is preliminary data.</text>
</comment>
<feature type="transmembrane region" description="Helical" evidence="8">
    <location>
        <begin position="25"/>
        <end position="44"/>
    </location>
</feature>
<evidence type="ECO:0000313" key="9">
    <source>
        <dbReference type="EMBL" id="PZR06484.1"/>
    </source>
</evidence>
<evidence type="ECO:0000256" key="6">
    <source>
        <dbReference type="ARBA" id="ARBA00023136"/>
    </source>
</evidence>
<dbReference type="EMBL" id="QFRA01000002">
    <property type="protein sequence ID" value="PZR06484.1"/>
    <property type="molecule type" value="Genomic_DNA"/>
</dbReference>
<feature type="transmembrane region" description="Helical" evidence="8">
    <location>
        <begin position="232"/>
        <end position="256"/>
    </location>
</feature>
<proteinExistence type="inferred from homology"/>
<accession>A0A2W5UT71</accession>
<dbReference type="RefSeq" id="WP_303734110.1">
    <property type="nucleotide sequence ID" value="NZ_CAKZHK010000001.1"/>
</dbReference>
<organism evidence="9 10">
    <name type="scientific">Corynebacterium kroppenstedtii</name>
    <dbReference type="NCBI Taxonomy" id="161879"/>
    <lineage>
        <taxon>Bacteria</taxon>
        <taxon>Bacillati</taxon>
        <taxon>Actinomycetota</taxon>
        <taxon>Actinomycetes</taxon>
        <taxon>Mycobacteriales</taxon>
        <taxon>Corynebacteriaceae</taxon>
        <taxon>Corynebacterium</taxon>
    </lineage>
</organism>
<keyword evidence="6 8" id="KW-0472">Membrane</keyword>
<feature type="transmembrane region" description="Helical" evidence="8">
    <location>
        <begin position="206"/>
        <end position="226"/>
    </location>
</feature>
<feature type="transmembrane region" description="Helical" evidence="8">
    <location>
        <begin position="80"/>
        <end position="99"/>
    </location>
</feature>
<evidence type="ECO:0000256" key="8">
    <source>
        <dbReference type="SAM" id="Phobius"/>
    </source>
</evidence>
<gene>
    <name evidence="9" type="ORF">DI525_01560</name>
</gene>
<protein>
    <recommendedName>
        <fullName evidence="11">DUF2029 domain-containing protein</fullName>
    </recommendedName>
</protein>
<feature type="transmembrane region" description="Helical" evidence="8">
    <location>
        <begin position="139"/>
        <end position="160"/>
    </location>
</feature>
<keyword evidence="3" id="KW-0808">Transferase</keyword>
<reference evidence="9 10" key="1">
    <citation type="submission" date="2017-08" db="EMBL/GenBank/DDBJ databases">
        <title>Infants hospitalized years apart are colonized by the same room-sourced microbial strains.</title>
        <authorList>
            <person name="Brooks B."/>
            <person name="Olm M.R."/>
            <person name="Firek B.A."/>
            <person name="Baker R."/>
            <person name="Thomas B.C."/>
            <person name="Morowitz M.J."/>
            <person name="Banfield J.F."/>
        </authorList>
    </citation>
    <scope>NUCLEOTIDE SEQUENCE [LARGE SCALE GENOMIC DNA]</scope>
    <source>
        <strain evidence="9">S2_003_000_R1_3</strain>
    </source>
</reference>
<evidence type="ECO:0000256" key="4">
    <source>
        <dbReference type="ARBA" id="ARBA00022692"/>
    </source>
</evidence>
<evidence type="ECO:0000256" key="1">
    <source>
        <dbReference type="ARBA" id="ARBA00004651"/>
    </source>
</evidence>
<evidence type="ECO:0000256" key="7">
    <source>
        <dbReference type="ARBA" id="ARBA00024033"/>
    </source>
</evidence>
<keyword evidence="5 8" id="KW-1133">Transmembrane helix</keyword>
<dbReference type="GO" id="GO:0005886">
    <property type="term" value="C:plasma membrane"/>
    <property type="evidence" value="ECO:0007669"/>
    <property type="project" value="UniProtKB-SubCell"/>
</dbReference>
<evidence type="ECO:0008006" key="11">
    <source>
        <dbReference type="Google" id="ProtNLM"/>
    </source>
</evidence>
<dbReference type="Proteomes" id="UP000249432">
    <property type="component" value="Unassembled WGS sequence"/>
</dbReference>
<name>A0A2W5UT71_9CORY</name>
<comment type="similarity">
    <text evidence="7">Belongs to the glycosyltransferase 87 family.</text>
</comment>